<evidence type="ECO:0000313" key="3">
    <source>
        <dbReference type="Proteomes" id="UP001221757"/>
    </source>
</evidence>
<dbReference type="EMBL" id="JARKIE010000130">
    <property type="protein sequence ID" value="KAJ7679617.1"/>
    <property type="molecule type" value="Genomic_DNA"/>
</dbReference>
<comment type="caution">
    <text evidence="2">The sequence shown here is derived from an EMBL/GenBank/DDBJ whole genome shotgun (WGS) entry which is preliminary data.</text>
</comment>
<gene>
    <name evidence="2" type="ORF">B0H17DRAFT_1139144</name>
</gene>
<dbReference type="Proteomes" id="UP001221757">
    <property type="component" value="Unassembled WGS sequence"/>
</dbReference>
<evidence type="ECO:0000313" key="2">
    <source>
        <dbReference type="EMBL" id="KAJ7679617.1"/>
    </source>
</evidence>
<protein>
    <submittedName>
        <fullName evidence="2">Uncharacterized protein</fullName>
    </submittedName>
</protein>
<accession>A0AAD7D4Y5</accession>
<dbReference type="AlphaFoldDB" id="A0AAD7D4Y5"/>
<reference evidence="2" key="1">
    <citation type="submission" date="2023-03" db="EMBL/GenBank/DDBJ databases">
        <title>Massive genome expansion in bonnet fungi (Mycena s.s.) driven by repeated elements and novel gene families across ecological guilds.</title>
        <authorList>
            <consortium name="Lawrence Berkeley National Laboratory"/>
            <person name="Harder C.B."/>
            <person name="Miyauchi S."/>
            <person name="Viragh M."/>
            <person name="Kuo A."/>
            <person name="Thoen E."/>
            <person name="Andreopoulos B."/>
            <person name="Lu D."/>
            <person name="Skrede I."/>
            <person name="Drula E."/>
            <person name="Henrissat B."/>
            <person name="Morin E."/>
            <person name="Kohler A."/>
            <person name="Barry K."/>
            <person name="LaButti K."/>
            <person name="Morin E."/>
            <person name="Salamov A."/>
            <person name="Lipzen A."/>
            <person name="Mereny Z."/>
            <person name="Hegedus B."/>
            <person name="Baldrian P."/>
            <person name="Stursova M."/>
            <person name="Weitz H."/>
            <person name="Taylor A."/>
            <person name="Grigoriev I.V."/>
            <person name="Nagy L.G."/>
            <person name="Martin F."/>
            <person name="Kauserud H."/>
        </authorList>
    </citation>
    <scope>NUCLEOTIDE SEQUENCE</scope>
    <source>
        <strain evidence="2">CBHHK067</strain>
    </source>
</reference>
<organism evidence="2 3">
    <name type="scientific">Mycena rosella</name>
    <name type="common">Pink bonnet</name>
    <name type="synonym">Agaricus rosellus</name>
    <dbReference type="NCBI Taxonomy" id="1033263"/>
    <lineage>
        <taxon>Eukaryota</taxon>
        <taxon>Fungi</taxon>
        <taxon>Dikarya</taxon>
        <taxon>Basidiomycota</taxon>
        <taxon>Agaricomycotina</taxon>
        <taxon>Agaricomycetes</taxon>
        <taxon>Agaricomycetidae</taxon>
        <taxon>Agaricales</taxon>
        <taxon>Marasmiineae</taxon>
        <taxon>Mycenaceae</taxon>
        <taxon>Mycena</taxon>
    </lineage>
</organism>
<proteinExistence type="predicted"/>
<evidence type="ECO:0000256" key="1">
    <source>
        <dbReference type="SAM" id="MobiDB-lite"/>
    </source>
</evidence>
<sequence>MSCASGPLAAANTRYQIRRGTLLPALCHHDQYRARNDNSWLSVAPDSWIETAGSAASHPRTHRAVEPEEMPDAIFSEQYLLSNITGSASRMTGARMRQYVCGFGFRTGIGGHGGRMQPEIFPEPAPAPRSMRWRRCIQWVAKGVPKFEEARETHEVQDEGKLEGENGFG</sequence>
<name>A0AAD7D4Y5_MYCRO</name>
<keyword evidence="3" id="KW-1185">Reference proteome</keyword>
<feature type="region of interest" description="Disordered" evidence="1">
    <location>
        <begin position="150"/>
        <end position="169"/>
    </location>
</feature>